<comment type="caution">
    <text evidence="4">The sequence shown here is derived from an EMBL/GenBank/DDBJ whole genome shotgun (WGS) entry which is preliminary data.</text>
</comment>
<dbReference type="EMBL" id="VTPC01086546">
    <property type="protein sequence ID" value="KAF2886748.1"/>
    <property type="molecule type" value="Genomic_DNA"/>
</dbReference>
<feature type="non-terminal residue" evidence="4">
    <location>
        <position position="280"/>
    </location>
</feature>
<dbReference type="PANTHER" id="PTHR11439">
    <property type="entry name" value="GAG-POL-RELATED RETROTRANSPOSON"/>
    <property type="match status" value="1"/>
</dbReference>
<feature type="region of interest" description="Disordered" evidence="2">
    <location>
        <begin position="137"/>
        <end position="158"/>
    </location>
</feature>
<keyword evidence="1" id="KW-0863">Zinc-finger</keyword>
<dbReference type="InterPro" id="IPR001878">
    <property type="entry name" value="Znf_CCHC"/>
</dbReference>
<dbReference type="GO" id="GO:0008270">
    <property type="term" value="F:zinc ion binding"/>
    <property type="evidence" value="ECO:0007669"/>
    <property type="project" value="UniProtKB-KW"/>
</dbReference>
<accession>A0A8K0CG81</accession>
<dbReference type="CDD" id="cd09272">
    <property type="entry name" value="RNase_HI_RT_Ty1"/>
    <property type="match status" value="1"/>
</dbReference>
<evidence type="ECO:0000256" key="1">
    <source>
        <dbReference type="PROSITE-ProRule" id="PRU00047"/>
    </source>
</evidence>
<gene>
    <name evidence="4" type="ORF">ILUMI_19425</name>
</gene>
<dbReference type="Pfam" id="PF14223">
    <property type="entry name" value="Retrotran_gag_2"/>
    <property type="match status" value="1"/>
</dbReference>
<evidence type="ECO:0000256" key="2">
    <source>
        <dbReference type="SAM" id="MobiDB-lite"/>
    </source>
</evidence>
<evidence type="ECO:0000313" key="5">
    <source>
        <dbReference type="Proteomes" id="UP000801492"/>
    </source>
</evidence>
<dbReference type="PROSITE" id="PS50158">
    <property type="entry name" value="ZF_CCHC"/>
    <property type="match status" value="1"/>
</dbReference>
<keyword evidence="1" id="KW-0479">Metal-binding</keyword>
<keyword evidence="5" id="KW-1185">Reference proteome</keyword>
<feature type="domain" description="CCHC-type" evidence="3">
    <location>
        <begin position="94"/>
        <end position="110"/>
    </location>
</feature>
<dbReference type="Proteomes" id="UP000801492">
    <property type="component" value="Unassembled WGS sequence"/>
</dbReference>
<protein>
    <recommendedName>
        <fullName evidence="3">CCHC-type domain-containing protein</fullName>
    </recommendedName>
</protein>
<evidence type="ECO:0000313" key="4">
    <source>
        <dbReference type="EMBL" id="KAF2886748.1"/>
    </source>
</evidence>
<dbReference type="OrthoDB" id="6779775at2759"/>
<evidence type="ECO:0000259" key="3">
    <source>
        <dbReference type="PROSITE" id="PS50158"/>
    </source>
</evidence>
<dbReference type="AlphaFoldDB" id="A0A8K0CG81"/>
<sequence length="280" mass="32044">MNYQLAQDLIVAKMDEGPINHTLTFDTAHDMWQKLLTVYDKKSEVSVHMVQQKCFNYKYEGQGLAAHVSSLEDIRNQLKQLGEDMSDHMLIYYKCHSCGRFGHVKRYCRQITSMGGLEDVINEKEVITEVDEAEIKENKDREEKEEKNRAGGRDESVASYDLRDRSPEAPLICGFVDTNWAGDTRGRKSTSGFTFKVMGNCVTWFSKKPDSVSLRSAESEFVALSLACSEACWVRNIVNDLQVVTVSKIELYEDNQAVIKASKNPEYHSKMKHIDICYHF</sequence>
<organism evidence="4 5">
    <name type="scientific">Ignelater luminosus</name>
    <name type="common">Cucubano</name>
    <name type="synonym">Pyrophorus luminosus</name>
    <dbReference type="NCBI Taxonomy" id="2038154"/>
    <lineage>
        <taxon>Eukaryota</taxon>
        <taxon>Metazoa</taxon>
        <taxon>Ecdysozoa</taxon>
        <taxon>Arthropoda</taxon>
        <taxon>Hexapoda</taxon>
        <taxon>Insecta</taxon>
        <taxon>Pterygota</taxon>
        <taxon>Neoptera</taxon>
        <taxon>Endopterygota</taxon>
        <taxon>Coleoptera</taxon>
        <taxon>Polyphaga</taxon>
        <taxon>Elateriformia</taxon>
        <taxon>Elateroidea</taxon>
        <taxon>Elateridae</taxon>
        <taxon>Agrypninae</taxon>
        <taxon>Pyrophorini</taxon>
        <taxon>Ignelater</taxon>
    </lineage>
</organism>
<proteinExistence type="predicted"/>
<reference evidence="4" key="1">
    <citation type="submission" date="2019-08" db="EMBL/GenBank/DDBJ databases">
        <title>The genome of the North American firefly Photinus pyralis.</title>
        <authorList>
            <consortium name="Photinus pyralis genome working group"/>
            <person name="Fallon T.R."/>
            <person name="Sander Lower S.E."/>
            <person name="Weng J.-K."/>
        </authorList>
    </citation>
    <scope>NUCLEOTIDE SEQUENCE</scope>
    <source>
        <strain evidence="4">TRF0915ILg1</strain>
        <tissue evidence="4">Whole body</tissue>
    </source>
</reference>
<dbReference type="GO" id="GO:0003676">
    <property type="term" value="F:nucleic acid binding"/>
    <property type="evidence" value="ECO:0007669"/>
    <property type="project" value="InterPro"/>
</dbReference>
<dbReference type="PANTHER" id="PTHR11439:SF483">
    <property type="entry name" value="PEPTIDE SYNTHASE GLIP-LIKE, PUTATIVE (AFU_ORTHOLOGUE AFUA_3G12920)-RELATED"/>
    <property type="match status" value="1"/>
</dbReference>
<name>A0A8K0CG81_IGNLU</name>
<keyword evidence="1" id="KW-0862">Zinc</keyword>